<dbReference type="PANTHER" id="PTHR47959:SF1">
    <property type="entry name" value="ATP-DEPENDENT RNA HELICASE DBPA"/>
    <property type="match status" value="1"/>
</dbReference>
<dbReference type="InterPro" id="IPR027417">
    <property type="entry name" value="P-loop_NTPase"/>
</dbReference>
<keyword evidence="4" id="KW-0347">Helicase</keyword>
<evidence type="ECO:0000256" key="1">
    <source>
        <dbReference type="ARBA" id="ARBA00012552"/>
    </source>
</evidence>
<feature type="short sequence motif" description="Q motif" evidence="6">
    <location>
        <begin position="10"/>
        <end position="39"/>
    </location>
</feature>
<evidence type="ECO:0000256" key="4">
    <source>
        <dbReference type="ARBA" id="ARBA00022806"/>
    </source>
</evidence>
<evidence type="ECO:0000256" key="5">
    <source>
        <dbReference type="ARBA" id="ARBA00022840"/>
    </source>
</evidence>
<dbReference type="PROSITE" id="PS51195">
    <property type="entry name" value="Q_MOTIF"/>
    <property type="match status" value="1"/>
</dbReference>
<dbReference type="PROSITE" id="PS51192">
    <property type="entry name" value="HELICASE_ATP_BIND_1"/>
    <property type="match status" value="1"/>
</dbReference>
<evidence type="ECO:0000256" key="2">
    <source>
        <dbReference type="ARBA" id="ARBA00022741"/>
    </source>
</evidence>
<proteinExistence type="predicted"/>
<dbReference type="EMBL" id="NIVC01001234">
    <property type="protein sequence ID" value="PAA70478.1"/>
    <property type="molecule type" value="Genomic_DNA"/>
</dbReference>
<dbReference type="InterPro" id="IPR014001">
    <property type="entry name" value="Helicase_ATP-bd"/>
</dbReference>
<keyword evidence="5" id="KW-0067">ATP-binding</keyword>
<dbReference type="GO" id="GO:0003724">
    <property type="term" value="F:RNA helicase activity"/>
    <property type="evidence" value="ECO:0007669"/>
    <property type="project" value="UniProtKB-EC"/>
</dbReference>
<dbReference type="GO" id="GO:0016787">
    <property type="term" value="F:hydrolase activity"/>
    <property type="evidence" value="ECO:0007669"/>
    <property type="project" value="UniProtKB-KW"/>
</dbReference>
<evidence type="ECO:0000259" key="7">
    <source>
        <dbReference type="PROSITE" id="PS51192"/>
    </source>
</evidence>
<feature type="domain" description="DEAD-box RNA helicase Q" evidence="8">
    <location>
        <begin position="10"/>
        <end position="39"/>
    </location>
</feature>
<name>A0A267F9P0_9PLAT</name>
<keyword evidence="2" id="KW-0547">Nucleotide-binding</keyword>
<sequence>ATEACGGNPTEFADLLSSARLLRAIRDELGYARPGAIQARCISLALSGADLLCQAPSGSGKSTACAVAVTQRLLTLIDEAKRLSPASADLEGNSVATRALVLCHSRELAVQTVRQLRCLSSRCPGRRPRVAEFLGGAPGRRDAAAAASRPDIAVGSPGRLLDLARRGHLRTDQLRIVMLDDCDQLLLRDEAVQALLLAPPIGRFSCAAPPSVRLCGSSAWS</sequence>
<evidence type="ECO:0000259" key="8">
    <source>
        <dbReference type="PROSITE" id="PS51195"/>
    </source>
</evidence>
<dbReference type="InterPro" id="IPR050079">
    <property type="entry name" value="DEAD_box_RNA_helicase"/>
</dbReference>
<dbReference type="EC" id="3.6.4.13" evidence="1"/>
<dbReference type="AlphaFoldDB" id="A0A267F9P0"/>
<dbReference type="GO" id="GO:0005829">
    <property type="term" value="C:cytosol"/>
    <property type="evidence" value="ECO:0007669"/>
    <property type="project" value="TreeGrafter"/>
</dbReference>
<evidence type="ECO:0000256" key="3">
    <source>
        <dbReference type="ARBA" id="ARBA00022801"/>
    </source>
</evidence>
<keyword evidence="3" id="KW-0378">Hydrolase</keyword>
<dbReference type="GO" id="GO:0005524">
    <property type="term" value="F:ATP binding"/>
    <property type="evidence" value="ECO:0007669"/>
    <property type="project" value="UniProtKB-KW"/>
</dbReference>
<evidence type="ECO:0000256" key="6">
    <source>
        <dbReference type="PROSITE-ProRule" id="PRU00552"/>
    </source>
</evidence>
<protein>
    <recommendedName>
        <fullName evidence="1">RNA helicase</fullName>
        <ecNumber evidence="1">3.6.4.13</ecNumber>
    </recommendedName>
</protein>
<dbReference type="InterPro" id="IPR044742">
    <property type="entry name" value="DEAD/DEAH_RhlB"/>
</dbReference>
<gene>
    <name evidence="9" type="ORF">BOX15_Mlig026976g1</name>
</gene>
<dbReference type="GO" id="GO:0003676">
    <property type="term" value="F:nucleic acid binding"/>
    <property type="evidence" value="ECO:0007669"/>
    <property type="project" value="InterPro"/>
</dbReference>
<dbReference type="STRING" id="282301.A0A267F9P0"/>
<dbReference type="SMART" id="SM00487">
    <property type="entry name" value="DEXDc"/>
    <property type="match status" value="1"/>
</dbReference>
<dbReference type="Pfam" id="PF00270">
    <property type="entry name" value="DEAD"/>
    <property type="match status" value="1"/>
</dbReference>
<organism evidence="9 10">
    <name type="scientific">Macrostomum lignano</name>
    <dbReference type="NCBI Taxonomy" id="282301"/>
    <lineage>
        <taxon>Eukaryota</taxon>
        <taxon>Metazoa</taxon>
        <taxon>Spiralia</taxon>
        <taxon>Lophotrochozoa</taxon>
        <taxon>Platyhelminthes</taxon>
        <taxon>Rhabditophora</taxon>
        <taxon>Macrostomorpha</taxon>
        <taxon>Macrostomida</taxon>
        <taxon>Macrostomidae</taxon>
        <taxon>Macrostomum</taxon>
    </lineage>
</organism>
<dbReference type="SUPFAM" id="SSF52540">
    <property type="entry name" value="P-loop containing nucleoside triphosphate hydrolases"/>
    <property type="match status" value="1"/>
</dbReference>
<accession>A0A267F9P0</accession>
<feature type="non-terminal residue" evidence="9">
    <location>
        <position position="1"/>
    </location>
</feature>
<comment type="caution">
    <text evidence="9">The sequence shown here is derived from an EMBL/GenBank/DDBJ whole genome shotgun (WGS) entry which is preliminary data.</text>
</comment>
<dbReference type="PANTHER" id="PTHR47959">
    <property type="entry name" value="ATP-DEPENDENT RNA HELICASE RHLE-RELATED"/>
    <property type="match status" value="1"/>
</dbReference>
<dbReference type="Gene3D" id="3.40.50.300">
    <property type="entry name" value="P-loop containing nucleotide triphosphate hydrolases"/>
    <property type="match status" value="1"/>
</dbReference>
<reference evidence="9 10" key="1">
    <citation type="submission" date="2017-06" db="EMBL/GenBank/DDBJ databases">
        <title>A platform for efficient transgenesis in Macrostomum lignano, a flatworm model organism for stem cell research.</title>
        <authorList>
            <person name="Berezikov E."/>
        </authorList>
    </citation>
    <scope>NUCLEOTIDE SEQUENCE [LARGE SCALE GENOMIC DNA]</scope>
    <source>
        <strain evidence="9">DV1</strain>
        <tissue evidence="9">Whole organism</tissue>
    </source>
</reference>
<dbReference type="CDD" id="cd00268">
    <property type="entry name" value="DEADc"/>
    <property type="match status" value="1"/>
</dbReference>
<evidence type="ECO:0000313" key="10">
    <source>
        <dbReference type="Proteomes" id="UP000215902"/>
    </source>
</evidence>
<dbReference type="Proteomes" id="UP000215902">
    <property type="component" value="Unassembled WGS sequence"/>
</dbReference>
<dbReference type="InterPro" id="IPR011545">
    <property type="entry name" value="DEAD/DEAH_box_helicase_dom"/>
</dbReference>
<dbReference type="InterPro" id="IPR014014">
    <property type="entry name" value="RNA_helicase_DEAD_Q_motif"/>
</dbReference>
<feature type="domain" description="Helicase ATP-binding" evidence="7">
    <location>
        <begin position="42"/>
        <end position="221"/>
    </location>
</feature>
<keyword evidence="10" id="KW-1185">Reference proteome</keyword>
<evidence type="ECO:0000313" key="9">
    <source>
        <dbReference type="EMBL" id="PAA70478.1"/>
    </source>
</evidence>